<dbReference type="AlphaFoldDB" id="A0A9W6U6F8"/>
<gene>
    <name evidence="2" type="ORF">Pfra01_000482300</name>
</gene>
<dbReference type="Proteomes" id="UP001165121">
    <property type="component" value="Unassembled WGS sequence"/>
</dbReference>
<reference evidence="2" key="1">
    <citation type="submission" date="2023-04" db="EMBL/GenBank/DDBJ databases">
        <title>Phytophthora fragariaefolia NBRC 109709.</title>
        <authorList>
            <person name="Ichikawa N."/>
            <person name="Sato H."/>
            <person name="Tonouchi N."/>
        </authorList>
    </citation>
    <scope>NUCLEOTIDE SEQUENCE</scope>
    <source>
        <strain evidence="2">NBRC 109709</strain>
    </source>
</reference>
<feature type="compositionally biased region" description="Acidic residues" evidence="1">
    <location>
        <begin position="175"/>
        <end position="186"/>
    </location>
</feature>
<name>A0A9W6U6F8_9STRA</name>
<proteinExistence type="predicted"/>
<comment type="caution">
    <text evidence="2">The sequence shown here is derived from an EMBL/GenBank/DDBJ whole genome shotgun (WGS) entry which is preliminary data.</text>
</comment>
<feature type="compositionally biased region" description="Low complexity" evidence="1">
    <location>
        <begin position="151"/>
        <end position="166"/>
    </location>
</feature>
<evidence type="ECO:0000313" key="2">
    <source>
        <dbReference type="EMBL" id="GMF26072.1"/>
    </source>
</evidence>
<sequence>METNPHPSNAVVGTDILGVKNISYIAHSLHLVLGGALARQKGDSAFAFTDVLDANENDQTGAGPALIATSFEASQSVDDDEVVEASELEQEVAITELETFIVSSPTRYGDALARVLAQRDEIDLARQCLLDAAAIAACNSFGRSATPDQGSRSIPSSRSTSDDTTSVWDDLLGSDTEDDSSPENDDPTLQRLLLNCSNEFVAYLETAKSAPTSMNRLCGGLSTAITIRLLFYSHGND</sequence>
<evidence type="ECO:0000313" key="3">
    <source>
        <dbReference type="Proteomes" id="UP001165121"/>
    </source>
</evidence>
<keyword evidence="3" id="KW-1185">Reference proteome</keyword>
<accession>A0A9W6U6F8</accession>
<organism evidence="2 3">
    <name type="scientific">Phytophthora fragariaefolia</name>
    <dbReference type="NCBI Taxonomy" id="1490495"/>
    <lineage>
        <taxon>Eukaryota</taxon>
        <taxon>Sar</taxon>
        <taxon>Stramenopiles</taxon>
        <taxon>Oomycota</taxon>
        <taxon>Peronosporomycetes</taxon>
        <taxon>Peronosporales</taxon>
        <taxon>Peronosporaceae</taxon>
        <taxon>Phytophthora</taxon>
    </lineage>
</organism>
<evidence type="ECO:0000256" key="1">
    <source>
        <dbReference type="SAM" id="MobiDB-lite"/>
    </source>
</evidence>
<protein>
    <submittedName>
        <fullName evidence="2">Unnamed protein product</fullName>
    </submittedName>
</protein>
<dbReference type="EMBL" id="BSXT01000376">
    <property type="protein sequence ID" value="GMF26072.1"/>
    <property type="molecule type" value="Genomic_DNA"/>
</dbReference>
<feature type="region of interest" description="Disordered" evidence="1">
    <location>
        <begin position="143"/>
        <end position="188"/>
    </location>
</feature>